<accession>A0ABY8P2B2</accession>
<dbReference type="Pfam" id="PF13439">
    <property type="entry name" value="Glyco_transf_4"/>
    <property type="match status" value="1"/>
</dbReference>
<dbReference type="PANTHER" id="PTHR12526">
    <property type="entry name" value="GLYCOSYLTRANSFERASE"/>
    <property type="match status" value="1"/>
</dbReference>
<proteinExistence type="predicted"/>
<gene>
    <name evidence="3" type="ORF">QG404_01585</name>
</gene>
<evidence type="ECO:0000259" key="1">
    <source>
        <dbReference type="Pfam" id="PF00534"/>
    </source>
</evidence>
<dbReference type="EMBL" id="CP123759">
    <property type="protein sequence ID" value="WGO83648.1"/>
    <property type="molecule type" value="Genomic_DNA"/>
</dbReference>
<protein>
    <submittedName>
        <fullName evidence="3">Glycosyltransferase</fullName>
        <ecNumber evidence="3">2.4.-.-</ecNumber>
    </submittedName>
</protein>
<keyword evidence="3" id="KW-0808">Transferase</keyword>
<feature type="domain" description="Glycosyltransferase subfamily 4-like N-terminal" evidence="2">
    <location>
        <begin position="14"/>
        <end position="168"/>
    </location>
</feature>
<organism evidence="3 4">
    <name type="scientific">Arsenophonus apicola</name>
    <dbReference type="NCBI Taxonomy" id="2879119"/>
    <lineage>
        <taxon>Bacteria</taxon>
        <taxon>Pseudomonadati</taxon>
        <taxon>Pseudomonadota</taxon>
        <taxon>Gammaproteobacteria</taxon>
        <taxon>Enterobacterales</taxon>
        <taxon>Morganellaceae</taxon>
        <taxon>Arsenophonus</taxon>
    </lineage>
</organism>
<dbReference type="EC" id="2.4.-.-" evidence="3"/>
<dbReference type="PANTHER" id="PTHR12526:SF630">
    <property type="entry name" value="GLYCOSYLTRANSFERASE"/>
    <property type="match status" value="1"/>
</dbReference>
<evidence type="ECO:0000313" key="3">
    <source>
        <dbReference type="EMBL" id="WGO83648.1"/>
    </source>
</evidence>
<sequence>MKKKIVFVVTKSGIGGAQTWIYELKKIIQPYYDIYLIVSEHGWLTDKFDKNKVKIIPDIIKFFSFKASYKIAKYLKTISADVIISNSANAGVHARLSKLLYNHKHIYVSHGWSCIYNGGKFKKLFCFIEKTFSSITDCILCVSNRDSNNAINIIGIDEKKISIIRNSISPLTCKVTKNKRKKIIFLGRLVHPKRPDLFIHASKYFPDADFYLVGDGPQKYLFEGKENKRNNLFFLGEIKNFNSFHEYDIFILCSDSEGLPMSALEAASAGLPLLLSNVGGCAELIFSKDGISNGLLFENTLDSLNCAIKNMLDDYDIFLHKAQSLRAEFDIANVLDSYIKIIEE</sequence>
<keyword evidence="4" id="KW-1185">Reference proteome</keyword>
<dbReference type="SUPFAM" id="SSF53756">
    <property type="entry name" value="UDP-Glycosyltransferase/glycogen phosphorylase"/>
    <property type="match status" value="1"/>
</dbReference>
<keyword evidence="3" id="KW-0328">Glycosyltransferase</keyword>
<dbReference type="RefSeq" id="WP_280938536.1">
    <property type="nucleotide sequence ID" value="NZ_CP123759.1"/>
</dbReference>
<dbReference type="InterPro" id="IPR001296">
    <property type="entry name" value="Glyco_trans_1"/>
</dbReference>
<evidence type="ECO:0000313" key="4">
    <source>
        <dbReference type="Proteomes" id="UP001231859"/>
    </source>
</evidence>
<dbReference type="Pfam" id="PF00534">
    <property type="entry name" value="Glycos_transf_1"/>
    <property type="match status" value="1"/>
</dbReference>
<feature type="domain" description="Glycosyl transferase family 1" evidence="1">
    <location>
        <begin position="177"/>
        <end position="315"/>
    </location>
</feature>
<dbReference type="Gene3D" id="3.40.50.2000">
    <property type="entry name" value="Glycogen Phosphorylase B"/>
    <property type="match status" value="2"/>
</dbReference>
<dbReference type="InterPro" id="IPR028098">
    <property type="entry name" value="Glyco_trans_4-like_N"/>
</dbReference>
<dbReference type="Proteomes" id="UP001231859">
    <property type="component" value="Chromosome"/>
</dbReference>
<evidence type="ECO:0000259" key="2">
    <source>
        <dbReference type="Pfam" id="PF13439"/>
    </source>
</evidence>
<reference evidence="3 4" key="1">
    <citation type="submission" date="2023-04" db="EMBL/GenBank/DDBJ databases">
        <title>Genome dynamics across the evolutionary transition to endosymbiosis.</title>
        <authorList>
            <person name="Siozios S."/>
            <person name="Nadal-Jimenez P."/>
            <person name="Azagi T."/>
            <person name="Sprong H."/>
            <person name="Frost C.L."/>
            <person name="Parratt S.R."/>
            <person name="Taylor G."/>
            <person name="Brettell L."/>
            <person name="Lew K.C."/>
            <person name="Croft L."/>
            <person name="King K.C."/>
            <person name="Brockhurst M.A."/>
            <person name="Hypsa V."/>
            <person name="Novakova E."/>
            <person name="Darby A.C."/>
            <person name="Hurst G.D.D."/>
        </authorList>
    </citation>
    <scope>NUCLEOTIDE SEQUENCE [LARGE SCALE GENOMIC DNA]</scope>
    <source>
        <strain evidence="4">aApi_AU</strain>
    </source>
</reference>
<name>A0ABY8P2B2_9GAMM</name>
<dbReference type="GO" id="GO:0016757">
    <property type="term" value="F:glycosyltransferase activity"/>
    <property type="evidence" value="ECO:0007669"/>
    <property type="project" value="UniProtKB-KW"/>
</dbReference>